<keyword evidence="1" id="KW-1133">Transmembrane helix</keyword>
<feature type="transmembrane region" description="Helical" evidence="1">
    <location>
        <begin position="12"/>
        <end position="30"/>
    </location>
</feature>
<keyword evidence="1" id="KW-0812">Transmembrane</keyword>
<accession>A0A6C0AK49</accession>
<evidence type="ECO:0000313" key="2">
    <source>
        <dbReference type="EMBL" id="QHS80159.1"/>
    </source>
</evidence>
<sequence>MLKTIINSVDIYYILLVILCVLFIVLYGNYRCKKKDKINDSLLFLDGKPMFVINDFKLGRWHITHMLFFALLGYLYPKSFYLSMFGGICWEIVEFSLGYFKPDWFYNNWCNGVTSSNEWWYYQYSDIFANLIGFLIGMNLSKIM</sequence>
<dbReference type="AlphaFoldDB" id="A0A6C0AK49"/>
<feature type="transmembrane region" description="Helical" evidence="1">
    <location>
        <begin position="58"/>
        <end position="76"/>
    </location>
</feature>
<feature type="transmembrane region" description="Helical" evidence="1">
    <location>
        <begin position="121"/>
        <end position="140"/>
    </location>
</feature>
<name>A0A6C0AK49_9ZZZZ</name>
<evidence type="ECO:0000256" key="1">
    <source>
        <dbReference type="SAM" id="Phobius"/>
    </source>
</evidence>
<organism evidence="2">
    <name type="scientific">viral metagenome</name>
    <dbReference type="NCBI Taxonomy" id="1070528"/>
    <lineage>
        <taxon>unclassified sequences</taxon>
        <taxon>metagenomes</taxon>
        <taxon>organismal metagenomes</taxon>
    </lineage>
</organism>
<dbReference type="EMBL" id="MN740675">
    <property type="protein sequence ID" value="QHS80159.1"/>
    <property type="molecule type" value="Genomic_DNA"/>
</dbReference>
<protein>
    <submittedName>
        <fullName evidence="2">Uncharacterized protein</fullName>
    </submittedName>
</protein>
<proteinExistence type="predicted"/>
<reference evidence="2" key="1">
    <citation type="journal article" date="2020" name="Nature">
        <title>Giant virus diversity and host interactions through global metagenomics.</title>
        <authorList>
            <person name="Schulz F."/>
            <person name="Roux S."/>
            <person name="Paez-Espino D."/>
            <person name="Jungbluth S."/>
            <person name="Walsh D.A."/>
            <person name="Denef V.J."/>
            <person name="McMahon K.D."/>
            <person name="Konstantinidis K.T."/>
            <person name="Eloe-Fadrosh E.A."/>
            <person name="Kyrpides N.C."/>
            <person name="Woyke T."/>
        </authorList>
    </citation>
    <scope>NUCLEOTIDE SEQUENCE</scope>
    <source>
        <strain evidence="2">GVMAG-S-1039698-54</strain>
    </source>
</reference>
<keyword evidence="1" id="KW-0472">Membrane</keyword>